<dbReference type="EMBL" id="NBNE01006595">
    <property type="protein sequence ID" value="OWZ01808.1"/>
    <property type="molecule type" value="Genomic_DNA"/>
</dbReference>
<dbReference type="OrthoDB" id="165606at2759"/>
<evidence type="ECO:0000313" key="3">
    <source>
        <dbReference type="EMBL" id="OWZ01808.1"/>
    </source>
</evidence>
<dbReference type="STRING" id="4795.A0A225VAA3"/>
<dbReference type="AlphaFoldDB" id="A0A225VAA3"/>
<sequence length="548" mass="64202">MERVPSPKRPRPPTSPPPEKKRRVSDENNVKDNTLRIVTEMLREENRQLVQDREGLEQDKKTLTTRLEQAQRSLRDLEDDVARVYRQKQKEMDAQRRAFEQQLKERVEVRESKDIRCTVPYSKQTTVEIDKFLQSCELWYKKLETTSEELKNQMEKVETQEVQTAVRDLVTTVEMKTLKSELEAKQQSLMWTSWSFEDAVTCLKKNCRDREETEVFEAMEKQLMNDRVVELETQLAQKRTVEREKEMELSSLRADHEERMSLSHVVSNEESETLVAEKKTVEEELKKMTDEMDGVKQECVSLKQRNEKLVEEIQQLRDIQDKSKLEASQQNEEIKKLQEQLHASKAREAKMAAALKSTAKEMEKSKQRKEELKILYAKFSSTMDSVSEKTMRLEELEDKMKVAQSNASDAQTQNKELEKQVAQLHQEMLDLAATHLREKDDMCEELTSVQKQCGELRELQSQQQKLAATMEDEVTELKIQNEALRQQQVKQEHQSVGQPSNEDSASLLVTQVAEKEATQMFMQRYYNAAEDKCNRLLEKVRELESQKT</sequence>
<gene>
    <name evidence="3" type="ORF">PHMEG_00026741</name>
</gene>
<evidence type="ECO:0000256" key="1">
    <source>
        <dbReference type="SAM" id="Coils"/>
    </source>
</evidence>
<organism evidence="3 4">
    <name type="scientific">Phytophthora megakarya</name>
    <dbReference type="NCBI Taxonomy" id="4795"/>
    <lineage>
        <taxon>Eukaryota</taxon>
        <taxon>Sar</taxon>
        <taxon>Stramenopiles</taxon>
        <taxon>Oomycota</taxon>
        <taxon>Peronosporomycetes</taxon>
        <taxon>Peronosporales</taxon>
        <taxon>Peronosporaceae</taxon>
        <taxon>Phytophthora</taxon>
    </lineage>
</organism>
<name>A0A225VAA3_9STRA</name>
<evidence type="ECO:0000256" key="2">
    <source>
        <dbReference type="SAM" id="MobiDB-lite"/>
    </source>
</evidence>
<keyword evidence="1" id="KW-0175">Coiled coil</keyword>
<feature type="coiled-coil region" evidence="1">
    <location>
        <begin position="39"/>
        <end position="105"/>
    </location>
</feature>
<feature type="compositionally biased region" description="Basic and acidic residues" evidence="2">
    <location>
        <begin position="24"/>
        <end position="33"/>
    </location>
</feature>
<feature type="coiled-coil region" evidence="1">
    <location>
        <begin position="271"/>
        <end position="494"/>
    </location>
</feature>
<feature type="compositionally biased region" description="Basic residues" evidence="2">
    <location>
        <begin position="1"/>
        <end position="11"/>
    </location>
</feature>
<evidence type="ECO:0000313" key="4">
    <source>
        <dbReference type="Proteomes" id="UP000198211"/>
    </source>
</evidence>
<keyword evidence="4" id="KW-1185">Reference proteome</keyword>
<proteinExistence type="predicted"/>
<dbReference type="Proteomes" id="UP000198211">
    <property type="component" value="Unassembled WGS sequence"/>
</dbReference>
<reference evidence="4" key="1">
    <citation type="submission" date="2017-03" db="EMBL/GenBank/DDBJ databases">
        <title>Phytopthora megakarya and P. palmivora, two closely related causual agents of cacao black pod achieved similar genome size and gene model numbers by different mechanisms.</title>
        <authorList>
            <person name="Ali S."/>
            <person name="Shao J."/>
            <person name="Larry D.J."/>
            <person name="Kronmiller B."/>
            <person name="Shen D."/>
            <person name="Strem M.D."/>
            <person name="Melnick R.L."/>
            <person name="Guiltinan M.J."/>
            <person name="Tyler B.M."/>
            <person name="Meinhardt L.W."/>
            <person name="Bailey B.A."/>
        </authorList>
    </citation>
    <scope>NUCLEOTIDE SEQUENCE [LARGE SCALE GENOMIC DNA]</scope>
    <source>
        <strain evidence="4">zdho120</strain>
    </source>
</reference>
<comment type="caution">
    <text evidence="3">The sequence shown here is derived from an EMBL/GenBank/DDBJ whole genome shotgun (WGS) entry which is preliminary data.</text>
</comment>
<feature type="region of interest" description="Disordered" evidence="2">
    <location>
        <begin position="1"/>
        <end position="33"/>
    </location>
</feature>
<protein>
    <submittedName>
        <fullName evidence="3">Uncharacterized protein</fullName>
    </submittedName>
</protein>
<accession>A0A225VAA3</accession>